<reference evidence="8 9" key="1">
    <citation type="submission" date="2018-10" db="EMBL/GenBank/DDBJ databases">
        <authorList>
            <person name="Li J."/>
        </authorList>
    </citation>
    <scope>NUCLEOTIDE SEQUENCE [LARGE SCALE GENOMIC DNA]</scope>
    <source>
        <strain evidence="8 9">IF 016277</strain>
    </source>
</reference>
<dbReference type="GO" id="GO:0003677">
    <property type="term" value="F:DNA binding"/>
    <property type="evidence" value="ECO:0007669"/>
    <property type="project" value="UniProtKB-KW"/>
</dbReference>
<dbReference type="OrthoDB" id="7688673at2"/>
<evidence type="ECO:0000256" key="4">
    <source>
        <dbReference type="ARBA" id="ARBA00023125"/>
    </source>
</evidence>
<dbReference type="InterPro" id="IPR018356">
    <property type="entry name" value="Tscrpt_reg_HTH_DeoR_CS"/>
</dbReference>
<dbReference type="RefSeq" id="WP_121648555.1">
    <property type="nucleotide sequence ID" value="NZ_RCUX01000006.1"/>
</dbReference>
<dbReference type="Pfam" id="PF08220">
    <property type="entry name" value="HTH_DeoR"/>
    <property type="match status" value="1"/>
</dbReference>
<keyword evidence="9" id="KW-1185">Reference proteome</keyword>
<protein>
    <recommendedName>
        <fullName evidence="1">Lactose phosphotransferase system repressor</fullName>
    </recommendedName>
</protein>
<dbReference type="Pfam" id="PF00455">
    <property type="entry name" value="DeoRC"/>
    <property type="match status" value="1"/>
</dbReference>
<dbReference type="InterPro" id="IPR036388">
    <property type="entry name" value="WH-like_DNA-bd_sf"/>
</dbReference>
<keyword evidence="5" id="KW-0804">Transcription</keyword>
<dbReference type="SMART" id="SM00420">
    <property type="entry name" value="HTH_DEOR"/>
    <property type="match status" value="1"/>
</dbReference>
<feature type="domain" description="HTH deoR-type" evidence="7">
    <location>
        <begin position="11"/>
        <end position="73"/>
    </location>
</feature>
<dbReference type="SUPFAM" id="SSF46785">
    <property type="entry name" value="Winged helix' DNA-binding domain"/>
    <property type="match status" value="1"/>
</dbReference>
<dbReference type="InterPro" id="IPR036390">
    <property type="entry name" value="WH_DNA-bd_sf"/>
</dbReference>
<dbReference type="PROSITE" id="PS00894">
    <property type="entry name" value="HTH_DEOR_1"/>
    <property type="match status" value="1"/>
</dbReference>
<evidence type="ECO:0000256" key="2">
    <source>
        <dbReference type="ARBA" id="ARBA00022491"/>
    </source>
</evidence>
<gene>
    <name evidence="8" type="ORF">D9V32_08905</name>
</gene>
<keyword evidence="4" id="KW-0238">DNA-binding</keyword>
<dbReference type="InterPro" id="IPR037171">
    <property type="entry name" value="NagB/RpiA_transferase-like"/>
</dbReference>
<dbReference type="AlphaFoldDB" id="A0A3L7A5I0"/>
<evidence type="ECO:0000313" key="8">
    <source>
        <dbReference type="EMBL" id="RLP75583.1"/>
    </source>
</evidence>
<dbReference type="InterPro" id="IPR014036">
    <property type="entry name" value="DeoR-like_C"/>
</dbReference>
<evidence type="ECO:0000256" key="3">
    <source>
        <dbReference type="ARBA" id="ARBA00023015"/>
    </source>
</evidence>
<organism evidence="8 9">
    <name type="scientific">Mycetocola tolaasinivorans</name>
    <dbReference type="NCBI Taxonomy" id="76635"/>
    <lineage>
        <taxon>Bacteria</taxon>
        <taxon>Bacillati</taxon>
        <taxon>Actinomycetota</taxon>
        <taxon>Actinomycetes</taxon>
        <taxon>Micrococcales</taxon>
        <taxon>Microbacteriaceae</taxon>
        <taxon>Mycetocola</taxon>
    </lineage>
</organism>
<evidence type="ECO:0000259" key="7">
    <source>
        <dbReference type="PROSITE" id="PS51000"/>
    </source>
</evidence>
<dbReference type="PANTHER" id="PTHR30363:SF4">
    <property type="entry name" value="GLYCEROL-3-PHOSPHATE REGULON REPRESSOR"/>
    <property type="match status" value="1"/>
</dbReference>
<dbReference type="GO" id="GO:0003700">
    <property type="term" value="F:DNA-binding transcription factor activity"/>
    <property type="evidence" value="ECO:0007669"/>
    <property type="project" value="InterPro"/>
</dbReference>
<dbReference type="Proteomes" id="UP000272503">
    <property type="component" value="Unassembled WGS sequence"/>
</dbReference>
<dbReference type="InterPro" id="IPR050313">
    <property type="entry name" value="Carb_Metab_HTH_regulators"/>
</dbReference>
<dbReference type="InterPro" id="IPR001034">
    <property type="entry name" value="DeoR_HTH"/>
</dbReference>
<dbReference type="PRINTS" id="PR00037">
    <property type="entry name" value="HTHLACR"/>
</dbReference>
<evidence type="ECO:0000313" key="9">
    <source>
        <dbReference type="Proteomes" id="UP000272503"/>
    </source>
</evidence>
<comment type="function">
    <text evidence="6">Repressor of the lactose catabolism operon. Galactose-6-phosphate is the inducer.</text>
</comment>
<dbReference type="SUPFAM" id="SSF100950">
    <property type="entry name" value="NagB/RpiA/CoA transferase-like"/>
    <property type="match status" value="1"/>
</dbReference>
<accession>A0A3L7A5I0</accession>
<dbReference type="PANTHER" id="PTHR30363">
    <property type="entry name" value="HTH-TYPE TRANSCRIPTIONAL REGULATOR SRLR-RELATED"/>
    <property type="match status" value="1"/>
</dbReference>
<name>A0A3L7A5I0_9MICO</name>
<dbReference type="PROSITE" id="PS51000">
    <property type="entry name" value="HTH_DEOR_2"/>
    <property type="match status" value="1"/>
</dbReference>
<sequence>MADVARNQQGARERRDAIVTLLRERGSLAVAELPESFAVSPETIRRDLRELERERRVERRYGVIRMVESGAVETPIAFRETNHTAEKVRIAQAAAGRLAQARTLFLDEGFLPALVAESLPDDRPLTVITASIPAVLRLANRPQIEVIMLGGRIRPATLGAVDFWATRALEGFVPDLAILGANGVSVDGLLTTPDPAVAAVKETAVKVSARRLFVGDHNKFGRTSFVRFAKVSDFETMITGQALSASIAREYAERGARIVRV</sequence>
<evidence type="ECO:0000256" key="6">
    <source>
        <dbReference type="ARBA" id="ARBA00024937"/>
    </source>
</evidence>
<dbReference type="Gene3D" id="1.10.10.10">
    <property type="entry name" value="Winged helix-like DNA-binding domain superfamily/Winged helix DNA-binding domain"/>
    <property type="match status" value="1"/>
</dbReference>
<evidence type="ECO:0000256" key="1">
    <source>
        <dbReference type="ARBA" id="ARBA00021390"/>
    </source>
</evidence>
<dbReference type="EMBL" id="RCUX01000006">
    <property type="protein sequence ID" value="RLP75583.1"/>
    <property type="molecule type" value="Genomic_DNA"/>
</dbReference>
<keyword evidence="3" id="KW-0805">Transcription regulation</keyword>
<keyword evidence="2" id="KW-0678">Repressor</keyword>
<proteinExistence type="predicted"/>
<dbReference type="SMART" id="SM01134">
    <property type="entry name" value="DeoRC"/>
    <property type="match status" value="1"/>
</dbReference>
<comment type="caution">
    <text evidence="8">The sequence shown here is derived from an EMBL/GenBank/DDBJ whole genome shotgun (WGS) entry which is preliminary data.</text>
</comment>
<evidence type="ECO:0000256" key="5">
    <source>
        <dbReference type="ARBA" id="ARBA00023163"/>
    </source>
</evidence>